<gene>
    <name evidence="1" type="ORF">OSSY52_17800</name>
</gene>
<sequence length="207" mass="24919">MKKILIFFLFILIIGVNFSSDGGEVKKENGVWNFVTVDKKSKNLYREIPFGSNKEYVKKHLNEDFNYEDESTLGYESKILNIPSEAYFKFNKDKFWRVEFNSKAIHYTAKYWFKDYKTVKNVITQKYGAPSKDMEMYENVFYRNNPDYSLENGFLTLYTIWNLENIRIVITMGTYNEKIHMNIYYDSKEFLDKNLKNMYVYDFIDIN</sequence>
<dbReference type="AlphaFoldDB" id="A0A7G1GC24"/>
<keyword evidence="2" id="KW-1185">Reference proteome</keyword>
<dbReference type="InParanoid" id="A0A7G1GC24"/>
<evidence type="ECO:0000313" key="1">
    <source>
        <dbReference type="EMBL" id="BBE31639.1"/>
    </source>
</evidence>
<dbReference type="Proteomes" id="UP000516361">
    <property type="component" value="Chromosome"/>
</dbReference>
<accession>A0A7G1GC24</accession>
<organism evidence="1 2">
    <name type="scientific">Tepiditoga spiralis</name>
    <dbReference type="NCBI Taxonomy" id="2108365"/>
    <lineage>
        <taxon>Bacteria</taxon>
        <taxon>Thermotogati</taxon>
        <taxon>Thermotogota</taxon>
        <taxon>Thermotogae</taxon>
        <taxon>Petrotogales</taxon>
        <taxon>Petrotogaceae</taxon>
        <taxon>Tepiditoga</taxon>
    </lineage>
</organism>
<name>A0A7G1GC24_9BACT</name>
<evidence type="ECO:0000313" key="2">
    <source>
        <dbReference type="Proteomes" id="UP000516361"/>
    </source>
</evidence>
<dbReference type="RefSeq" id="WP_190614306.1">
    <property type="nucleotide sequence ID" value="NZ_AP018712.1"/>
</dbReference>
<dbReference type="EMBL" id="AP018712">
    <property type="protein sequence ID" value="BBE31639.1"/>
    <property type="molecule type" value="Genomic_DNA"/>
</dbReference>
<protein>
    <submittedName>
        <fullName evidence="1">Uncharacterized protein</fullName>
    </submittedName>
</protein>
<dbReference type="KEGG" id="ocy:OSSY52_17800"/>
<reference evidence="1 2" key="1">
    <citation type="submission" date="2018-06" db="EMBL/GenBank/DDBJ databases">
        <title>Genome sequencing of Oceanotoga sp. sy52.</title>
        <authorList>
            <person name="Mori K."/>
        </authorList>
    </citation>
    <scope>NUCLEOTIDE SEQUENCE [LARGE SCALE GENOMIC DNA]</scope>
    <source>
        <strain evidence="2">sy52</strain>
    </source>
</reference>
<proteinExistence type="predicted"/>